<dbReference type="Proteomes" id="UP000525078">
    <property type="component" value="Unassembled WGS sequence"/>
</dbReference>
<evidence type="ECO:0000313" key="4">
    <source>
        <dbReference type="Proteomes" id="UP000525078"/>
    </source>
</evidence>
<dbReference type="EMBL" id="JAATIP010000168">
    <property type="protein sequence ID" value="KAF4364239.1"/>
    <property type="molecule type" value="Genomic_DNA"/>
</dbReference>
<dbReference type="InterPro" id="IPR050796">
    <property type="entry name" value="SCF_F-box_component"/>
</dbReference>
<keyword evidence="2" id="KW-0732">Signal</keyword>
<feature type="signal peptide" evidence="2">
    <location>
        <begin position="1"/>
        <end position="19"/>
    </location>
</feature>
<evidence type="ECO:0000313" key="3">
    <source>
        <dbReference type="EMBL" id="KAF4364239.1"/>
    </source>
</evidence>
<dbReference type="PANTHER" id="PTHR31672:SF13">
    <property type="entry name" value="F-BOX PROTEIN CPR30-LIKE"/>
    <property type="match status" value="1"/>
</dbReference>
<evidence type="ECO:0008006" key="5">
    <source>
        <dbReference type="Google" id="ProtNLM"/>
    </source>
</evidence>
<comment type="caution">
    <text evidence="3">The sequence shown here is derived from an EMBL/GenBank/DDBJ whole genome shotgun (WGS) entry which is preliminary data.</text>
</comment>
<protein>
    <recommendedName>
        <fullName evidence="5">F-box domain-containing protein</fullName>
    </recommendedName>
</protein>
<feature type="compositionally biased region" description="Low complexity" evidence="1">
    <location>
        <begin position="237"/>
        <end position="246"/>
    </location>
</feature>
<proteinExistence type="predicted"/>
<reference evidence="3 4" key="1">
    <citation type="journal article" date="2020" name="bioRxiv">
        <title>Sequence and annotation of 42 cannabis genomes reveals extensive copy number variation in cannabinoid synthesis and pathogen resistance genes.</title>
        <authorList>
            <person name="Mckernan K.J."/>
            <person name="Helbert Y."/>
            <person name="Kane L.T."/>
            <person name="Ebling H."/>
            <person name="Zhang L."/>
            <person name="Liu B."/>
            <person name="Eaton Z."/>
            <person name="Mclaughlin S."/>
            <person name="Kingan S."/>
            <person name="Baybayan P."/>
            <person name="Concepcion G."/>
            <person name="Jordan M."/>
            <person name="Riva A."/>
            <person name="Barbazuk W."/>
            <person name="Harkins T."/>
        </authorList>
    </citation>
    <scope>NUCLEOTIDE SEQUENCE [LARGE SCALE GENOMIC DNA]</scope>
    <source>
        <strain evidence="4">cv. Jamaican Lion 4</strain>
        <tissue evidence="3">Leaf</tissue>
    </source>
</reference>
<evidence type="ECO:0000256" key="2">
    <source>
        <dbReference type="SAM" id="SignalP"/>
    </source>
</evidence>
<dbReference type="InterPro" id="IPR036047">
    <property type="entry name" value="F-box-like_dom_sf"/>
</dbReference>
<organism evidence="3 4">
    <name type="scientific">Cannabis sativa</name>
    <name type="common">Hemp</name>
    <name type="synonym">Marijuana</name>
    <dbReference type="NCBI Taxonomy" id="3483"/>
    <lineage>
        <taxon>Eukaryota</taxon>
        <taxon>Viridiplantae</taxon>
        <taxon>Streptophyta</taxon>
        <taxon>Embryophyta</taxon>
        <taxon>Tracheophyta</taxon>
        <taxon>Spermatophyta</taxon>
        <taxon>Magnoliopsida</taxon>
        <taxon>eudicotyledons</taxon>
        <taxon>Gunneridae</taxon>
        <taxon>Pentapetalae</taxon>
        <taxon>rosids</taxon>
        <taxon>fabids</taxon>
        <taxon>Rosales</taxon>
        <taxon>Cannabaceae</taxon>
        <taxon>Cannabis</taxon>
    </lineage>
</organism>
<dbReference type="AlphaFoldDB" id="A0A7J6F2X1"/>
<evidence type="ECO:0000256" key="1">
    <source>
        <dbReference type="SAM" id="MobiDB-lite"/>
    </source>
</evidence>
<gene>
    <name evidence="3" type="ORF">F8388_000191</name>
</gene>
<sequence>MGLHYLLRIIGILISALDWREPYTHTQRSSMEQQLSSLPEELWVDILLRLLVKNFVRCKCEDKSWCNLINTLTRTKQFKYYVDHRPSLHIETESKNSFVSICNHEEENDDMVNTIPVEDLNVWFPDRPHQTSFVASLCNGILCIANKKPADAVYFHTATAPTVATDATNNIPLAAQKLPTATMHTDAANTTIDDATKTPTATSPLTATDIADTPHIIPNPSITKTHHKVATKNPSITTTTKGRTLTKPPHLKDYHKGTIYWLARTIPVIISFDIHHEQFQTISLPKPLDDDFSSMCFYKSYKLALWKDSVVVFKYYDGRFHRHDYDYNNTSSTCSSPIPSIQMWVMQHESSLNAYSWTKHLTFPPLDKIYYPIVFWTNDDLILSSVHDRVWSVSSYNLSTQKIRRLRGIPETLQRVSSFVYVQTLQSLVSVE</sequence>
<dbReference type="PANTHER" id="PTHR31672">
    <property type="entry name" value="BNACNNG10540D PROTEIN"/>
    <property type="match status" value="1"/>
</dbReference>
<accession>A0A7J6F2X1</accession>
<feature type="region of interest" description="Disordered" evidence="1">
    <location>
        <begin position="227"/>
        <end position="248"/>
    </location>
</feature>
<name>A0A7J6F2X1_CANSA</name>
<dbReference type="SUPFAM" id="SSF81383">
    <property type="entry name" value="F-box domain"/>
    <property type="match status" value="1"/>
</dbReference>
<feature type="chain" id="PRO_5029684344" description="F-box domain-containing protein" evidence="2">
    <location>
        <begin position="20"/>
        <end position="432"/>
    </location>
</feature>